<dbReference type="GO" id="GO:0016020">
    <property type="term" value="C:membrane"/>
    <property type="evidence" value="ECO:0007669"/>
    <property type="project" value="UniProtKB-SubCell"/>
</dbReference>
<comment type="subcellular location">
    <subcellularLocation>
        <location evidence="1">Membrane</location>
        <topology evidence="1">Single-pass membrane protein</topology>
    </subcellularLocation>
</comment>
<dbReference type="OrthoDB" id="630188at2759"/>
<evidence type="ECO:0000256" key="6">
    <source>
        <dbReference type="ARBA" id="ARBA00023136"/>
    </source>
</evidence>
<dbReference type="InParanoid" id="A0A200Q7G8"/>
<dbReference type="InterPro" id="IPR026057">
    <property type="entry name" value="TBL_C"/>
</dbReference>
<dbReference type="Pfam" id="PF14416">
    <property type="entry name" value="PMR5N"/>
    <property type="match status" value="1"/>
</dbReference>
<comment type="similarity">
    <text evidence="2">Belongs to the PC-esterase family. TBL subfamily.</text>
</comment>
<dbReference type="GO" id="GO:0016413">
    <property type="term" value="F:O-acetyltransferase activity"/>
    <property type="evidence" value="ECO:0007669"/>
    <property type="project" value="InterPro"/>
</dbReference>
<dbReference type="Pfam" id="PF13839">
    <property type="entry name" value="PC-Esterase"/>
    <property type="match status" value="1"/>
</dbReference>
<evidence type="ECO:0000259" key="8">
    <source>
        <dbReference type="Pfam" id="PF14416"/>
    </source>
</evidence>
<evidence type="ECO:0000256" key="5">
    <source>
        <dbReference type="ARBA" id="ARBA00022989"/>
    </source>
</evidence>
<dbReference type="EMBL" id="MVGT01002801">
    <property type="protein sequence ID" value="OVA06441.1"/>
    <property type="molecule type" value="Genomic_DNA"/>
</dbReference>
<evidence type="ECO:0000256" key="4">
    <source>
        <dbReference type="ARBA" id="ARBA00022968"/>
    </source>
</evidence>
<dbReference type="GO" id="GO:0005794">
    <property type="term" value="C:Golgi apparatus"/>
    <property type="evidence" value="ECO:0007669"/>
    <property type="project" value="TreeGrafter"/>
</dbReference>
<keyword evidence="5" id="KW-1133">Transmembrane helix</keyword>
<keyword evidence="3" id="KW-0812">Transmembrane</keyword>
<dbReference type="AlphaFoldDB" id="A0A200Q7G8"/>
<proteinExistence type="inferred from homology"/>
<evidence type="ECO:0000313" key="9">
    <source>
        <dbReference type="EMBL" id="OVA06441.1"/>
    </source>
</evidence>
<dbReference type="InterPro" id="IPR029962">
    <property type="entry name" value="TBL"/>
</dbReference>
<dbReference type="InterPro" id="IPR025846">
    <property type="entry name" value="TBL_N"/>
</dbReference>
<feature type="domain" description="Trichome birefringence-like N-terminal" evidence="8">
    <location>
        <begin position="90"/>
        <end position="143"/>
    </location>
</feature>
<accession>A0A200Q7G8</accession>
<dbReference type="PANTHER" id="PTHR32285">
    <property type="entry name" value="PROTEIN TRICHOME BIREFRINGENCE-LIKE 9-RELATED"/>
    <property type="match status" value="1"/>
</dbReference>
<keyword evidence="4" id="KW-0735">Signal-anchor</keyword>
<dbReference type="PANTHER" id="PTHR32285:SF48">
    <property type="entry name" value="PROTEIN TRICHOME BIREFRINGENCE-LIKE 19"/>
    <property type="match status" value="1"/>
</dbReference>
<keyword evidence="6" id="KW-0472">Membrane</keyword>
<organism evidence="9 10">
    <name type="scientific">Macleaya cordata</name>
    <name type="common">Five-seeded plume-poppy</name>
    <name type="synonym">Bocconia cordata</name>
    <dbReference type="NCBI Taxonomy" id="56857"/>
    <lineage>
        <taxon>Eukaryota</taxon>
        <taxon>Viridiplantae</taxon>
        <taxon>Streptophyta</taxon>
        <taxon>Embryophyta</taxon>
        <taxon>Tracheophyta</taxon>
        <taxon>Spermatophyta</taxon>
        <taxon>Magnoliopsida</taxon>
        <taxon>Ranunculales</taxon>
        <taxon>Papaveraceae</taxon>
        <taxon>Papaveroideae</taxon>
        <taxon>Macleaya</taxon>
    </lineage>
</organism>
<name>A0A200Q7G8_MACCD</name>
<evidence type="ECO:0000256" key="1">
    <source>
        <dbReference type="ARBA" id="ARBA00004167"/>
    </source>
</evidence>
<keyword evidence="10" id="KW-1185">Reference proteome</keyword>
<dbReference type="Proteomes" id="UP000195402">
    <property type="component" value="Unassembled WGS sequence"/>
</dbReference>
<evidence type="ECO:0000313" key="10">
    <source>
        <dbReference type="Proteomes" id="UP000195402"/>
    </source>
</evidence>
<evidence type="ECO:0000259" key="7">
    <source>
        <dbReference type="Pfam" id="PF13839"/>
    </source>
</evidence>
<comment type="caution">
    <text evidence="9">The sequence shown here is derived from an EMBL/GenBank/DDBJ whole genome shotgun (WGS) entry which is preliminary data.</text>
</comment>
<feature type="domain" description="Trichome birefringence-like C-terminal" evidence="7">
    <location>
        <begin position="144"/>
        <end position="427"/>
    </location>
</feature>
<dbReference type="OMA" id="RPYRANE"/>
<reference evidence="9 10" key="1">
    <citation type="journal article" date="2017" name="Mol. Plant">
        <title>The Genome of Medicinal Plant Macleaya cordata Provides New Insights into Benzylisoquinoline Alkaloids Metabolism.</title>
        <authorList>
            <person name="Liu X."/>
            <person name="Liu Y."/>
            <person name="Huang P."/>
            <person name="Ma Y."/>
            <person name="Qing Z."/>
            <person name="Tang Q."/>
            <person name="Cao H."/>
            <person name="Cheng P."/>
            <person name="Zheng Y."/>
            <person name="Yuan Z."/>
            <person name="Zhou Y."/>
            <person name="Liu J."/>
            <person name="Tang Z."/>
            <person name="Zhuo Y."/>
            <person name="Zhang Y."/>
            <person name="Yu L."/>
            <person name="Huang J."/>
            <person name="Yang P."/>
            <person name="Peng Q."/>
            <person name="Zhang J."/>
            <person name="Jiang W."/>
            <person name="Zhang Z."/>
            <person name="Lin K."/>
            <person name="Ro D.K."/>
            <person name="Chen X."/>
            <person name="Xiong X."/>
            <person name="Shang Y."/>
            <person name="Huang S."/>
            <person name="Zeng J."/>
        </authorList>
    </citation>
    <scope>NUCLEOTIDE SEQUENCE [LARGE SCALE GENOMIC DNA]</scope>
    <source>
        <strain evidence="10">cv. BLH2017</strain>
        <tissue evidence="9">Root</tissue>
    </source>
</reference>
<gene>
    <name evidence="9" type="ORF">BVC80_479g17</name>
</gene>
<protein>
    <submittedName>
        <fullName evidence="9">PMR5 N-terminal domain</fullName>
    </submittedName>
</protein>
<sequence>MGMKNQILLKSNPKFFRHLAAALTTLIILSLINQLNYPLLPYPSSLLKTTTSTSVLPSSSSSSPPRDVVEDLDVSLRSSSSSSDENSNLKCDLFAGKWVWDPENAPYYTNATCSAIHEQQNCMKYGKPNMDFTKWRWKPDDCELPIFNTEQFLEILRGKSLAFVGDSVARNQMESLICLLSKVGYPVDVSYSSQVQTKRLFYTNYNFTLSIFWSPYLVKTKETSTSGIFNVYLDEFDVDWTTEIAKFDYVIISAGHWFFRPSMFYENGELVGCLYCEDNNVTHFDHTYGYRRAIRTAFRAINSLEKLKGITFLRTFSPSHFENGTWNEGGNCGKTRPYMRNETHLNGQDLEKYTTQLEEFRVAEREGMKKGLNKFRLLDTSEAMWLRPDGHPSSYWHIPEEVGKYNDCVHWCSPGPVDTWNDFLLEMLKREEVRR</sequence>
<evidence type="ECO:0000256" key="2">
    <source>
        <dbReference type="ARBA" id="ARBA00007727"/>
    </source>
</evidence>
<evidence type="ECO:0000256" key="3">
    <source>
        <dbReference type="ARBA" id="ARBA00022692"/>
    </source>
</evidence>